<reference evidence="1" key="1">
    <citation type="submission" date="2024-06" db="EMBL/GenBank/DDBJ databases">
        <authorList>
            <person name="Valenzuela N."/>
            <person name="Pablo J."/>
            <person name="Strother B."/>
            <person name="Cravalho Y."/>
            <person name="Barto Z."/>
            <person name="Kane C."/>
            <person name="Chong R.A."/>
            <person name="Kawasaki K."/>
            <person name="Cruz S."/>
            <person name="Porter M.L."/>
            <person name="Pearce R."/>
            <person name="Hohenstein G."/>
            <person name="Li K."/>
            <person name="Kaniho J."/>
            <person name="Sadones M."/>
            <person name="Hamlin F."/>
            <person name="Daniels M."/>
            <person name="McKee K."/>
            <person name="Furlong K.P."/>
            <person name="Rudner A.D."/>
            <person name="Beyer A.R."/>
            <person name="Edgington N.P."/>
            <person name="Freise A.C."/>
            <person name="Garcia Costas A.M."/>
            <person name="Gibb B.P."/>
            <person name="Klyczek K.K."/>
            <person name="Swerdlow S.J."/>
            <person name="Garlena R.A."/>
            <person name="Russell D.A."/>
            <person name="Jacobs-Sera D."/>
            <person name="Hatfull G.F."/>
        </authorList>
    </citation>
    <scope>NUCLEOTIDE SEQUENCE</scope>
</reference>
<protein>
    <submittedName>
        <fullName evidence="1">Uncharacterized protein</fullName>
    </submittedName>
</protein>
<proteinExistence type="predicted"/>
<name>A0AA94WSZ0_9CAUD</name>
<accession>A0AA94WSZ0</accession>
<keyword evidence="2" id="KW-1185">Reference proteome</keyword>
<dbReference type="Proteomes" id="UP000827862">
    <property type="component" value="Segment"/>
</dbReference>
<sequence length="126" mass="13495">MFTPQIPLADYLTILSAASAEDHPWTREEDAPNLTPEARAEIGEGFVKMTHGLVAFVTAATKHYSYEDVREVLEDTVHTFPAREDGTLPGVEHPFAALLAAIAAAEATPALIDEEGNVNPDAVPGN</sequence>
<dbReference type="KEGG" id="vg:77954567"/>
<organism evidence="1 2">
    <name type="scientific">Arthrobacter phage KeAlii</name>
    <dbReference type="NCBI Taxonomy" id="2885973"/>
    <lineage>
        <taxon>Viruses</taxon>
        <taxon>Duplodnaviria</taxon>
        <taxon>Heunggongvirae</taxon>
        <taxon>Uroviricota</taxon>
        <taxon>Caudoviricetes</taxon>
        <taxon>Casidaviridae</taxon>
        <taxon>Manhattanvirus</taxon>
        <taxon>Manhattanvirus kealii</taxon>
    </lineage>
</organism>
<evidence type="ECO:0000313" key="2">
    <source>
        <dbReference type="Proteomes" id="UP000827862"/>
    </source>
</evidence>
<dbReference type="RefSeq" id="YP_010678176.1">
    <property type="nucleotide sequence ID" value="NC_071031.1"/>
</dbReference>
<dbReference type="GeneID" id="77954567"/>
<evidence type="ECO:0000313" key="1">
    <source>
        <dbReference type="EMBL" id="UDL14665.1"/>
    </source>
</evidence>
<dbReference type="EMBL" id="OK040777">
    <property type="protein sequence ID" value="UDL14665.1"/>
    <property type="molecule type" value="Genomic_DNA"/>
</dbReference>
<gene>
    <name evidence="1" type="primary">59</name>
    <name evidence="1" type="ORF">SEA_KEALII_59</name>
</gene>